<evidence type="ECO:0000256" key="2">
    <source>
        <dbReference type="SAM" id="Coils"/>
    </source>
</evidence>
<dbReference type="KEGG" id="sva:SVA_3536"/>
<dbReference type="PANTHER" id="PTHR33215:SF13">
    <property type="entry name" value="PROTEIN DISTAL ANTENNA"/>
    <property type="match status" value="1"/>
</dbReference>
<dbReference type="GO" id="GO:0003677">
    <property type="term" value="F:DNA binding"/>
    <property type="evidence" value="ECO:0007669"/>
    <property type="project" value="InterPro"/>
</dbReference>
<comment type="similarity">
    <text evidence="1">Belongs to the transposase 8 family.</text>
</comment>
<name>A0A1C7AFH2_9GAMM</name>
<organism evidence="3 4">
    <name type="scientific">Sulfurifustis variabilis</name>
    <dbReference type="NCBI Taxonomy" id="1675686"/>
    <lineage>
        <taxon>Bacteria</taxon>
        <taxon>Pseudomonadati</taxon>
        <taxon>Pseudomonadota</taxon>
        <taxon>Gammaproteobacteria</taxon>
        <taxon>Acidiferrobacterales</taxon>
        <taxon>Acidiferrobacteraceae</taxon>
        <taxon>Sulfurifustis</taxon>
    </lineage>
</organism>
<dbReference type="GO" id="GO:0004803">
    <property type="term" value="F:transposase activity"/>
    <property type="evidence" value="ECO:0007669"/>
    <property type="project" value="InterPro"/>
</dbReference>
<gene>
    <name evidence="3" type="ORF">SVA_3536</name>
</gene>
<evidence type="ECO:0000256" key="1">
    <source>
        <dbReference type="ARBA" id="ARBA00009964"/>
    </source>
</evidence>
<dbReference type="EMBL" id="AP014936">
    <property type="protein sequence ID" value="BAU50072.1"/>
    <property type="molecule type" value="Genomic_DNA"/>
</dbReference>
<dbReference type="Gene3D" id="1.10.10.60">
    <property type="entry name" value="Homeodomain-like"/>
    <property type="match status" value="1"/>
</dbReference>
<dbReference type="Pfam" id="PF01527">
    <property type="entry name" value="HTH_Tnp_1"/>
    <property type="match status" value="1"/>
</dbReference>
<dbReference type="Proteomes" id="UP000218899">
    <property type="component" value="Chromosome"/>
</dbReference>
<accession>A0A1C7AFH2</accession>
<dbReference type="OrthoDB" id="9803878at2"/>
<dbReference type="InterPro" id="IPR009057">
    <property type="entry name" value="Homeodomain-like_sf"/>
</dbReference>
<dbReference type="GO" id="GO:0006313">
    <property type="term" value="P:DNA transposition"/>
    <property type="evidence" value="ECO:0007669"/>
    <property type="project" value="InterPro"/>
</dbReference>
<dbReference type="PANTHER" id="PTHR33215">
    <property type="entry name" value="PROTEIN DISTAL ANTENNA"/>
    <property type="match status" value="1"/>
</dbReference>
<keyword evidence="4" id="KW-1185">Reference proteome</keyword>
<dbReference type="InterPro" id="IPR051839">
    <property type="entry name" value="RD_transcriptional_regulator"/>
</dbReference>
<feature type="coiled-coil region" evidence="2">
    <location>
        <begin position="73"/>
        <end position="100"/>
    </location>
</feature>
<evidence type="ECO:0000313" key="3">
    <source>
        <dbReference type="EMBL" id="BAU50072.1"/>
    </source>
</evidence>
<dbReference type="RefSeq" id="WP_096462406.1">
    <property type="nucleotide sequence ID" value="NZ_AP014936.1"/>
</dbReference>
<dbReference type="SUPFAM" id="SSF46689">
    <property type="entry name" value="Homeodomain-like"/>
    <property type="match status" value="1"/>
</dbReference>
<sequence>MEKHNKKLNPERKRNRFPKEFKLEAVRLLELGQKPAAQLALELGIQRNQLYKWQEQLRQKGGDNAFRGPGRPLLDQASEIERLEQELKRLTEERDILKKAAAYFAKDLP</sequence>
<reference evidence="3 4" key="1">
    <citation type="submission" date="2015-08" db="EMBL/GenBank/DDBJ databases">
        <title>Complete genome sequence of Sulfurifustis variabilis.</title>
        <authorList>
            <person name="Miura A."/>
            <person name="Kojima H."/>
            <person name="Fukui M."/>
        </authorList>
    </citation>
    <scope>NUCLEOTIDE SEQUENCE [LARGE SCALE GENOMIC DNA]</scope>
    <source>
        <strain evidence="4">skN76</strain>
    </source>
</reference>
<proteinExistence type="inferred from homology"/>
<dbReference type="InterPro" id="IPR002514">
    <property type="entry name" value="Transposase_8"/>
</dbReference>
<keyword evidence="2" id="KW-0175">Coiled coil</keyword>
<protein>
    <submittedName>
        <fullName evidence="3">Transposase</fullName>
    </submittedName>
</protein>
<evidence type="ECO:0000313" key="4">
    <source>
        <dbReference type="Proteomes" id="UP000218899"/>
    </source>
</evidence>
<dbReference type="AlphaFoldDB" id="A0A1C7AFH2"/>